<feature type="binding site" evidence="3">
    <location>
        <position position="257"/>
    </location>
    <ligand>
        <name>Mg(2+)</name>
        <dbReference type="ChEBI" id="CHEBI:18420"/>
        <label>1</label>
    </ligand>
</feature>
<evidence type="ECO:0000256" key="2">
    <source>
        <dbReference type="ARBA" id="ARBA00022801"/>
    </source>
</evidence>
<name>A0A7J3M0D0_ARCFL</name>
<feature type="binding site" evidence="3">
    <location>
        <position position="57"/>
    </location>
    <ligand>
        <name>Mg(2+)</name>
        <dbReference type="ChEBI" id="CHEBI:18420"/>
        <label>1</label>
    </ligand>
</feature>
<dbReference type="Gene3D" id="1.10.4080.10">
    <property type="entry name" value="ADP-ribosylation/Crystallin J1"/>
    <property type="match status" value="1"/>
</dbReference>
<dbReference type="InterPro" id="IPR036705">
    <property type="entry name" value="Ribosyl_crysJ1_sf"/>
</dbReference>
<dbReference type="PANTHER" id="PTHR16222:SF24">
    <property type="entry name" value="ADP-RIBOSYLHYDROLASE ARH3"/>
    <property type="match status" value="1"/>
</dbReference>
<keyword evidence="2 4" id="KW-0378">Hydrolase</keyword>
<comment type="similarity">
    <text evidence="1">Belongs to the ADP-ribosylglycohydrolase family.</text>
</comment>
<dbReference type="SUPFAM" id="SSF101478">
    <property type="entry name" value="ADP-ribosylglycohydrolase"/>
    <property type="match status" value="1"/>
</dbReference>
<dbReference type="EMBL" id="DSYZ01000012">
    <property type="protein sequence ID" value="HGT82178.1"/>
    <property type="molecule type" value="Genomic_DNA"/>
</dbReference>
<feature type="binding site" evidence="3">
    <location>
        <position position="256"/>
    </location>
    <ligand>
        <name>Mg(2+)</name>
        <dbReference type="ChEBI" id="CHEBI:18420"/>
        <label>1</label>
    </ligand>
</feature>
<comment type="caution">
    <text evidence="4">The sequence shown here is derived from an EMBL/GenBank/DDBJ whole genome shotgun (WGS) entry which is preliminary data.</text>
</comment>
<gene>
    <name evidence="4" type="ORF">ENT52_00370</name>
</gene>
<dbReference type="AlphaFoldDB" id="A0A7J3M0D0"/>
<keyword evidence="3" id="KW-0460">Magnesium</keyword>
<sequence length="303" mass="33796">MSTLEKFEGCILGLAIGDALGMPAEGLSREKVKEIYGEIREFLPSPYGDLRAGEWTDDTEQTLLLAESIIETTYFNPENFAEKLKNWFYSAQRIGPTSRTAILRLLRGFNWYESGVESDTCGAAMRVAPIGLVYHFNFNLVEKYAEISSRITHSNKTAIASAIAVAIAIACKMLDFSDEEMLEEVLRRVEDYDGLLADKIRFAYEIRDRDLDYAVEKLGNTISALDVVPMAFYCSFSEKDFENAVLKSANAGGDADSIASICGAIKGIDGVAEKFLKQLKDVDLLKDVAFRLYELHMRIAKVI</sequence>
<evidence type="ECO:0000256" key="3">
    <source>
        <dbReference type="PIRSR" id="PIRSR605502-1"/>
    </source>
</evidence>
<protein>
    <submittedName>
        <fullName evidence="4">ADP-ribosylglycohydrolase family protein</fullName>
    </submittedName>
</protein>
<evidence type="ECO:0000313" key="4">
    <source>
        <dbReference type="EMBL" id="HGT82178.1"/>
    </source>
</evidence>
<dbReference type="GO" id="GO:0046872">
    <property type="term" value="F:metal ion binding"/>
    <property type="evidence" value="ECO:0007669"/>
    <property type="project" value="UniProtKB-KW"/>
</dbReference>
<comment type="cofactor">
    <cofactor evidence="3">
        <name>Mg(2+)</name>
        <dbReference type="ChEBI" id="CHEBI:18420"/>
    </cofactor>
    <text evidence="3">Binds 2 magnesium ions per subunit.</text>
</comment>
<feature type="binding site" evidence="3">
    <location>
        <position position="58"/>
    </location>
    <ligand>
        <name>Mg(2+)</name>
        <dbReference type="ChEBI" id="CHEBI:18420"/>
        <label>1</label>
    </ligand>
</feature>
<organism evidence="4">
    <name type="scientific">Archaeoglobus fulgidus</name>
    <dbReference type="NCBI Taxonomy" id="2234"/>
    <lineage>
        <taxon>Archaea</taxon>
        <taxon>Methanobacteriati</taxon>
        <taxon>Methanobacteriota</taxon>
        <taxon>Archaeoglobi</taxon>
        <taxon>Archaeoglobales</taxon>
        <taxon>Archaeoglobaceae</taxon>
        <taxon>Archaeoglobus</taxon>
    </lineage>
</organism>
<reference evidence="4" key="1">
    <citation type="journal article" date="2020" name="mSystems">
        <title>Genome- and Community-Level Interaction Insights into Carbon Utilization and Element Cycling Functions of Hydrothermarchaeota in Hydrothermal Sediment.</title>
        <authorList>
            <person name="Zhou Z."/>
            <person name="Liu Y."/>
            <person name="Xu W."/>
            <person name="Pan J."/>
            <person name="Luo Z.H."/>
            <person name="Li M."/>
        </authorList>
    </citation>
    <scope>NUCLEOTIDE SEQUENCE [LARGE SCALE GENOMIC DNA]</scope>
    <source>
        <strain evidence="4">SpSt-587</strain>
    </source>
</reference>
<dbReference type="PANTHER" id="PTHR16222">
    <property type="entry name" value="ADP-RIBOSYLGLYCOHYDROLASE"/>
    <property type="match status" value="1"/>
</dbReference>
<feature type="binding site" evidence="3">
    <location>
        <position position="56"/>
    </location>
    <ligand>
        <name>Mg(2+)</name>
        <dbReference type="ChEBI" id="CHEBI:18420"/>
        <label>1</label>
    </ligand>
</feature>
<dbReference type="InterPro" id="IPR005502">
    <property type="entry name" value="Ribosyl_crysJ1"/>
</dbReference>
<dbReference type="InterPro" id="IPR050792">
    <property type="entry name" value="ADP-ribosylglycohydrolase"/>
</dbReference>
<accession>A0A7J3M0D0</accession>
<feature type="binding site" evidence="3">
    <location>
        <position position="254"/>
    </location>
    <ligand>
        <name>Mg(2+)</name>
        <dbReference type="ChEBI" id="CHEBI:18420"/>
        <label>1</label>
    </ligand>
</feature>
<dbReference type="Pfam" id="PF03747">
    <property type="entry name" value="ADP_ribosyl_GH"/>
    <property type="match status" value="1"/>
</dbReference>
<keyword evidence="3" id="KW-0479">Metal-binding</keyword>
<proteinExistence type="inferred from homology"/>
<evidence type="ECO:0000256" key="1">
    <source>
        <dbReference type="ARBA" id="ARBA00010702"/>
    </source>
</evidence>
<dbReference type="GO" id="GO:0016787">
    <property type="term" value="F:hydrolase activity"/>
    <property type="evidence" value="ECO:0007669"/>
    <property type="project" value="UniProtKB-KW"/>
</dbReference>